<name>G7YU96_CLOSI</name>
<dbReference type="Proteomes" id="UP000008909">
    <property type="component" value="Unassembled WGS sequence"/>
</dbReference>
<accession>G7YU96</accession>
<reference key="2">
    <citation type="submission" date="2011-10" db="EMBL/GenBank/DDBJ databases">
        <title>The genome and transcriptome sequence of Clonorchis sinensis provide insights into the carcinogenic liver fluke.</title>
        <authorList>
            <person name="Wang X."/>
            <person name="Huang Y."/>
            <person name="Chen W."/>
            <person name="Liu H."/>
            <person name="Guo L."/>
            <person name="Chen Y."/>
            <person name="Luo F."/>
            <person name="Zhou W."/>
            <person name="Sun J."/>
            <person name="Mao Q."/>
            <person name="Liang P."/>
            <person name="Zhou C."/>
            <person name="Tian Y."/>
            <person name="Men J."/>
            <person name="Lv X."/>
            <person name="Huang L."/>
            <person name="Zhou J."/>
            <person name="Hu Y."/>
            <person name="Li R."/>
            <person name="Zhang F."/>
            <person name="Lei H."/>
            <person name="Li X."/>
            <person name="Hu X."/>
            <person name="Liang C."/>
            <person name="Xu J."/>
            <person name="Wu Z."/>
            <person name="Yu X."/>
        </authorList>
    </citation>
    <scope>NUCLEOTIDE SEQUENCE</scope>
    <source>
        <strain>Henan</strain>
    </source>
</reference>
<gene>
    <name evidence="1" type="ORF">CLF_111057</name>
</gene>
<dbReference type="AlphaFoldDB" id="G7YU96"/>
<reference evidence="1" key="1">
    <citation type="journal article" date="2011" name="Genome Biol.">
        <title>The draft genome of the carcinogenic human liver fluke Clonorchis sinensis.</title>
        <authorList>
            <person name="Wang X."/>
            <person name="Chen W."/>
            <person name="Huang Y."/>
            <person name="Sun J."/>
            <person name="Men J."/>
            <person name="Liu H."/>
            <person name="Luo F."/>
            <person name="Guo L."/>
            <person name="Lv X."/>
            <person name="Deng C."/>
            <person name="Zhou C."/>
            <person name="Fan Y."/>
            <person name="Li X."/>
            <person name="Huang L."/>
            <person name="Hu Y."/>
            <person name="Liang C."/>
            <person name="Hu X."/>
            <person name="Xu J."/>
            <person name="Yu X."/>
        </authorList>
    </citation>
    <scope>NUCLEOTIDE SEQUENCE [LARGE SCALE GENOMIC DNA]</scope>
    <source>
        <strain evidence="1">Henan</strain>
    </source>
</reference>
<protein>
    <submittedName>
        <fullName evidence="1">Uncharacterized protein</fullName>
    </submittedName>
</protein>
<evidence type="ECO:0000313" key="2">
    <source>
        <dbReference type="Proteomes" id="UP000008909"/>
    </source>
</evidence>
<sequence length="238" mass="26391">MCQLRKTECLLGVSELSKPLPANSAALVTAVFLDGDPETGHINARVSNAQLPTPPPQIIGERNCGSYNHCATSTRFLTADDDDDIRCQDFRVGENFSVTIGKFESEGQVEPYGRRNQLTKSPLVRISLIDHKGTKGLSSATYRFVCEGILNLKPSDVSPTLIHFSRSARWHNYGLWTKKSTPAAKNLIRTVKIKTRKTVQPIRSKRLAAAETGRFFTMIMGRQLSVEQPEYNGNLDAP</sequence>
<keyword evidence="2" id="KW-1185">Reference proteome</keyword>
<evidence type="ECO:0000313" key="1">
    <source>
        <dbReference type="EMBL" id="GAA56526.1"/>
    </source>
</evidence>
<dbReference type="EMBL" id="DF144285">
    <property type="protein sequence ID" value="GAA56526.1"/>
    <property type="molecule type" value="Genomic_DNA"/>
</dbReference>
<organism evidence="1 2">
    <name type="scientific">Clonorchis sinensis</name>
    <name type="common">Chinese liver fluke</name>
    <dbReference type="NCBI Taxonomy" id="79923"/>
    <lineage>
        <taxon>Eukaryota</taxon>
        <taxon>Metazoa</taxon>
        <taxon>Spiralia</taxon>
        <taxon>Lophotrochozoa</taxon>
        <taxon>Platyhelminthes</taxon>
        <taxon>Trematoda</taxon>
        <taxon>Digenea</taxon>
        <taxon>Opisthorchiida</taxon>
        <taxon>Opisthorchiata</taxon>
        <taxon>Opisthorchiidae</taxon>
        <taxon>Clonorchis</taxon>
    </lineage>
</organism>
<proteinExistence type="predicted"/>